<name>A0A1M5UJC8_9BACT</name>
<gene>
    <name evidence="1" type="ORF">SAMN02745124_01204</name>
</gene>
<organism evidence="1 2">
    <name type="scientific">Desulfofustis glycolicus DSM 9705</name>
    <dbReference type="NCBI Taxonomy" id="1121409"/>
    <lineage>
        <taxon>Bacteria</taxon>
        <taxon>Pseudomonadati</taxon>
        <taxon>Thermodesulfobacteriota</taxon>
        <taxon>Desulfobulbia</taxon>
        <taxon>Desulfobulbales</taxon>
        <taxon>Desulfocapsaceae</taxon>
        <taxon>Desulfofustis</taxon>
    </lineage>
</organism>
<keyword evidence="2" id="KW-1185">Reference proteome</keyword>
<dbReference type="EMBL" id="FQXS01000005">
    <property type="protein sequence ID" value="SHH63182.1"/>
    <property type="molecule type" value="Genomic_DNA"/>
</dbReference>
<dbReference type="Proteomes" id="UP000184139">
    <property type="component" value="Unassembled WGS sequence"/>
</dbReference>
<reference evidence="1 2" key="1">
    <citation type="submission" date="2016-11" db="EMBL/GenBank/DDBJ databases">
        <authorList>
            <person name="Jaros S."/>
            <person name="Januszkiewicz K."/>
            <person name="Wedrychowicz H."/>
        </authorList>
    </citation>
    <scope>NUCLEOTIDE SEQUENCE [LARGE SCALE GENOMIC DNA]</scope>
    <source>
        <strain evidence="1 2">DSM 9705</strain>
    </source>
</reference>
<evidence type="ECO:0000313" key="1">
    <source>
        <dbReference type="EMBL" id="SHH63182.1"/>
    </source>
</evidence>
<protein>
    <submittedName>
        <fullName evidence="1">Uncharacterized protein</fullName>
    </submittedName>
</protein>
<dbReference type="AlphaFoldDB" id="A0A1M5UJC8"/>
<accession>A0A1M5UJC8</accession>
<proteinExistence type="predicted"/>
<evidence type="ECO:0000313" key="2">
    <source>
        <dbReference type="Proteomes" id="UP000184139"/>
    </source>
</evidence>
<sequence>MHSCDHPSSLQPDEGLAYCCSCCMKPMPFMRSHFEHFASVPAPKGPIAIVPLQDVCIANNLFLRGKMKDDCHQVR</sequence>